<sequence>MINNLFRKALLLVPAAALALPAVAQADEAKTFVRDGVKYTYTKTEEKGATVLSGTADNRAFRLVVKDGVVTGNFGYQPVTFTTAEAKGSSLAMR</sequence>
<dbReference type="RefSeq" id="WP_185664232.1">
    <property type="nucleotide sequence ID" value="NZ_JACLAW010000007.1"/>
</dbReference>
<evidence type="ECO:0000313" key="3">
    <source>
        <dbReference type="Proteomes" id="UP000566813"/>
    </source>
</evidence>
<organism evidence="2 3">
    <name type="scientific">Novosphingobium flavum</name>
    <dbReference type="NCBI Taxonomy" id="1778672"/>
    <lineage>
        <taxon>Bacteria</taxon>
        <taxon>Pseudomonadati</taxon>
        <taxon>Pseudomonadota</taxon>
        <taxon>Alphaproteobacteria</taxon>
        <taxon>Sphingomonadales</taxon>
        <taxon>Sphingomonadaceae</taxon>
        <taxon>Novosphingobium</taxon>
    </lineage>
</organism>
<accession>A0A7X1FS23</accession>
<name>A0A7X1FS23_9SPHN</name>
<dbReference type="Proteomes" id="UP000566813">
    <property type="component" value="Unassembled WGS sequence"/>
</dbReference>
<evidence type="ECO:0000256" key="1">
    <source>
        <dbReference type="SAM" id="SignalP"/>
    </source>
</evidence>
<evidence type="ECO:0000313" key="2">
    <source>
        <dbReference type="EMBL" id="MBC2665926.1"/>
    </source>
</evidence>
<reference evidence="2 3" key="1">
    <citation type="submission" date="2020-08" db="EMBL/GenBank/DDBJ databases">
        <title>The genome sequence of type strain Novosphingobium flavum NBRC 111647.</title>
        <authorList>
            <person name="Liu Y."/>
        </authorList>
    </citation>
    <scope>NUCLEOTIDE SEQUENCE [LARGE SCALE GENOMIC DNA]</scope>
    <source>
        <strain evidence="2 3">NBRC 111647</strain>
    </source>
</reference>
<proteinExistence type="predicted"/>
<feature type="chain" id="PRO_5031305446" evidence="1">
    <location>
        <begin position="27"/>
        <end position="94"/>
    </location>
</feature>
<gene>
    <name evidence="2" type="ORF">H7F51_10350</name>
</gene>
<dbReference type="EMBL" id="JACLAW010000007">
    <property type="protein sequence ID" value="MBC2665926.1"/>
    <property type="molecule type" value="Genomic_DNA"/>
</dbReference>
<comment type="caution">
    <text evidence="2">The sequence shown here is derived from an EMBL/GenBank/DDBJ whole genome shotgun (WGS) entry which is preliminary data.</text>
</comment>
<keyword evidence="3" id="KW-1185">Reference proteome</keyword>
<feature type="signal peptide" evidence="1">
    <location>
        <begin position="1"/>
        <end position="26"/>
    </location>
</feature>
<dbReference type="AlphaFoldDB" id="A0A7X1FS23"/>
<protein>
    <submittedName>
        <fullName evidence="2">Uncharacterized protein</fullName>
    </submittedName>
</protein>
<keyword evidence="1" id="KW-0732">Signal</keyword>